<dbReference type="EMBL" id="JACCKB010000001">
    <property type="protein sequence ID" value="NYZ64583.1"/>
    <property type="molecule type" value="Genomic_DNA"/>
</dbReference>
<gene>
    <name evidence="2" type="ORF">H0A36_01095</name>
</gene>
<dbReference type="Proteomes" id="UP000569732">
    <property type="component" value="Unassembled WGS sequence"/>
</dbReference>
<keyword evidence="1" id="KW-1133">Transmembrane helix</keyword>
<evidence type="ECO:0000313" key="3">
    <source>
        <dbReference type="Proteomes" id="UP000569732"/>
    </source>
</evidence>
<feature type="transmembrane region" description="Helical" evidence="1">
    <location>
        <begin position="12"/>
        <end position="28"/>
    </location>
</feature>
<evidence type="ECO:0000256" key="1">
    <source>
        <dbReference type="SAM" id="Phobius"/>
    </source>
</evidence>
<dbReference type="AlphaFoldDB" id="A0A853HTH2"/>
<keyword evidence="1" id="KW-0812">Transmembrane</keyword>
<keyword evidence="1" id="KW-0472">Membrane</keyword>
<evidence type="ECO:0000313" key="2">
    <source>
        <dbReference type="EMBL" id="NYZ64583.1"/>
    </source>
</evidence>
<keyword evidence="3" id="KW-1185">Reference proteome</keyword>
<comment type="caution">
    <text evidence="2">The sequence shown here is derived from an EMBL/GenBank/DDBJ whole genome shotgun (WGS) entry which is preliminary data.</text>
</comment>
<proteinExistence type="predicted"/>
<dbReference type="RefSeq" id="WP_180566606.1">
    <property type="nucleotide sequence ID" value="NZ_JACCKB010000001.1"/>
</dbReference>
<protein>
    <submittedName>
        <fullName evidence="2">Uncharacterized protein</fullName>
    </submittedName>
</protein>
<feature type="transmembrane region" description="Helical" evidence="1">
    <location>
        <begin position="226"/>
        <end position="246"/>
    </location>
</feature>
<reference evidence="2 3" key="1">
    <citation type="submission" date="2020-07" db="EMBL/GenBank/DDBJ databases">
        <title>Endozoicomonas sp. nov., isolated from sediment.</title>
        <authorList>
            <person name="Gu T."/>
        </authorList>
    </citation>
    <scope>NUCLEOTIDE SEQUENCE [LARGE SCALE GENOMIC DNA]</scope>
    <source>
        <strain evidence="2 3">SM1973</strain>
    </source>
</reference>
<organism evidence="2 3">
    <name type="scientific">Spartinivicinus marinus</name>
    <dbReference type="NCBI Taxonomy" id="2994442"/>
    <lineage>
        <taxon>Bacteria</taxon>
        <taxon>Pseudomonadati</taxon>
        <taxon>Pseudomonadota</taxon>
        <taxon>Gammaproteobacteria</taxon>
        <taxon>Oceanospirillales</taxon>
        <taxon>Zooshikellaceae</taxon>
        <taxon>Spartinivicinus</taxon>
    </lineage>
</organism>
<sequence>MRTKSSTHKLINWSFYICSVLLITAFWFRNDFAPRSELQLVSDINEPPKQQRTNKKPFNIYKNDVLYKVEPLYDYALTGLVVSYNHHDGQFGSHKRWQDHINVADLCVVWGDNAKKLDLNKFEFWSGEFTCFYQTKDYLQYKLFKNNELSNNHLITDSEIIRDAISDVKIGDQIKIKGWLSKYSNHLGGSRGTSTTREDTGNGACETIYVNDFQIVSSMKTGWRTLLDFSLIGTILSALVWCVGVFRGVF</sequence>
<accession>A0A853HTH2</accession>
<name>A0A853HTH2_9GAMM</name>